<dbReference type="GO" id="GO:0016020">
    <property type="term" value="C:membrane"/>
    <property type="evidence" value="ECO:0007669"/>
    <property type="project" value="TreeGrafter"/>
</dbReference>
<sequence length="205" mass="22832">MNHAILFILTVCGTVFRGHYMVAGYPDGAPEGTCEIMYPGHHTKPEDPTSSLIAPQTGKPFYSIVVDKTKVNPGEEVQVTLQADEYYFEGFLIQVRDVTVQTSQGVARKYGTFTALSNDTKALCKNQALTHATHYHFNSTTMKWTAPNETIENVRFTATVVKGYKTFFLNVHSEVLNFSSPSPSVVPSLALILFLFCFMLYGHSF</sequence>
<keyword evidence="3" id="KW-0964">Secreted</keyword>
<gene>
    <name evidence="12" type="ORF">CUNI_LOCUS14167</name>
</gene>
<keyword evidence="6 10" id="KW-0732">Signal</keyword>
<dbReference type="Proteomes" id="UP000678393">
    <property type="component" value="Unassembled WGS sequence"/>
</dbReference>
<evidence type="ECO:0000256" key="4">
    <source>
        <dbReference type="ARBA" id="ARBA00022529"/>
    </source>
</evidence>
<evidence type="ECO:0000259" key="11">
    <source>
        <dbReference type="PROSITE" id="PS51019"/>
    </source>
</evidence>
<evidence type="ECO:0000256" key="6">
    <source>
        <dbReference type="ARBA" id="ARBA00022729"/>
    </source>
</evidence>
<dbReference type="Pfam" id="PF02014">
    <property type="entry name" value="Reeler"/>
    <property type="match status" value="1"/>
</dbReference>
<feature type="domain" description="Reelin" evidence="11">
    <location>
        <begin position="19"/>
        <end position="191"/>
    </location>
</feature>
<evidence type="ECO:0000256" key="1">
    <source>
        <dbReference type="ARBA" id="ARBA00004613"/>
    </source>
</evidence>
<protein>
    <recommendedName>
        <fullName evidence="11">Reelin domain-containing protein</fullName>
    </recommendedName>
</protein>
<feature type="signal peptide" evidence="10">
    <location>
        <begin position="1"/>
        <end position="18"/>
    </location>
</feature>
<evidence type="ECO:0000256" key="9">
    <source>
        <dbReference type="SAM" id="Phobius"/>
    </source>
</evidence>
<evidence type="ECO:0000256" key="2">
    <source>
        <dbReference type="ARBA" id="ARBA00008501"/>
    </source>
</evidence>
<keyword evidence="9" id="KW-1133">Transmembrane helix</keyword>
<keyword evidence="13" id="KW-1185">Reference proteome</keyword>
<organism evidence="12 13">
    <name type="scientific">Candidula unifasciata</name>
    <dbReference type="NCBI Taxonomy" id="100452"/>
    <lineage>
        <taxon>Eukaryota</taxon>
        <taxon>Metazoa</taxon>
        <taxon>Spiralia</taxon>
        <taxon>Lophotrochozoa</taxon>
        <taxon>Mollusca</taxon>
        <taxon>Gastropoda</taxon>
        <taxon>Heterobranchia</taxon>
        <taxon>Euthyneura</taxon>
        <taxon>Panpulmonata</taxon>
        <taxon>Eupulmonata</taxon>
        <taxon>Stylommatophora</taxon>
        <taxon>Helicina</taxon>
        <taxon>Helicoidea</taxon>
        <taxon>Geomitridae</taxon>
        <taxon>Candidula</taxon>
    </lineage>
</organism>
<feature type="transmembrane region" description="Helical" evidence="9">
    <location>
        <begin position="185"/>
        <end position="202"/>
    </location>
</feature>
<evidence type="ECO:0000313" key="13">
    <source>
        <dbReference type="Proteomes" id="UP000678393"/>
    </source>
</evidence>
<dbReference type="InterPro" id="IPR051237">
    <property type="entry name" value="Ferric-chelate_Red/DefProt"/>
</dbReference>
<evidence type="ECO:0000256" key="8">
    <source>
        <dbReference type="ARBA" id="ARBA00023022"/>
    </source>
</evidence>
<dbReference type="EMBL" id="CAJHNH020003135">
    <property type="protein sequence ID" value="CAG5128609.1"/>
    <property type="molecule type" value="Genomic_DNA"/>
</dbReference>
<dbReference type="GO" id="GO:0042742">
    <property type="term" value="P:defense response to bacterium"/>
    <property type="evidence" value="ECO:0007669"/>
    <property type="project" value="UniProtKB-KW"/>
</dbReference>
<evidence type="ECO:0000256" key="5">
    <source>
        <dbReference type="ARBA" id="ARBA00022588"/>
    </source>
</evidence>
<dbReference type="PANTHER" id="PTHR45828:SF9">
    <property type="entry name" value="CELL WALL INTEGRITY AND STRESS RESPONSE COMPONENT 4-LIKE-RELATED"/>
    <property type="match status" value="1"/>
</dbReference>
<dbReference type="GO" id="GO:0005576">
    <property type="term" value="C:extracellular region"/>
    <property type="evidence" value="ECO:0007669"/>
    <property type="project" value="UniProtKB-SubCell"/>
</dbReference>
<dbReference type="OrthoDB" id="6418377at2759"/>
<dbReference type="CDD" id="cd08544">
    <property type="entry name" value="Reeler"/>
    <property type="match status" value="1"/>
</dbReference>
<keyword evidence="9" id="KW-0472">Membrane</keyword>
<dbReference type="AlphaFoldDB" id="A0A8S3ZH45"/>
<dbReference type="PANTHER" id="PTHR45828">
    <property type="entry name" value="CYTOCHROME B561/FERRIC REDUCTASE TRANSMEMBRANE"/>
    <property type="match status" value="1"/>
</dbReference>
<evidence type="ECO:0000256" key="3">
    <source>
        <dbReference type="ARBA" id="ARBA00022525"/>
    </source>
</evidence>
<reference evidence="12" key="1">
    <citation type="submission" date="2021-04" db="EMBL/GenBank/DDBJ databases">
        <authorList>
            <consortium name="Molecular Ecology Group"/>
        </authorList>
    </citation>
    <scope>NUCLEOTIDE SEQUENCE</scope>
</reference>
<comment type="similarity">
    <text evidence="2">Belongs to the insect defense protein family.</text>
</comment>
<keyword evidence="7" id="KW-0391">Immunity</keyword>
<proteinExistence type="inferred from homology"/>
<keyword evidence="8" id="KW-0044">Antibiotic</keyword>
<keyword evidence="4" id="KW-0929">Antimicrobial</keyword>
<name>A0A8S3ZH45_9EUPU</name>
<evidence type="ECO:0000313" key="12">
    <source>
        <dbReference type="EMBL" id="CAG5128609.1"/>
    </source>
</evidence>
<accession>A0A8S3ZH45</accession>
<feature type="chain" id="PRO_5035946840" description="Reelin domain-containing protein" evidence="10">
    <location>
        <begin position="19"/>
        <end position="205"/>
    </location>
</feature>
<keyword evidence="9" id="KW-0812">Transmembrane</keyword>
<dbReference type="InterPro" id="IPR002861">
    <property type="entry name" value="Reeler_dom"/>
</dbReference>
<comment type="caution">
    <text evidence="12">The sequence shown here is derived from an EMBL/GenBank/DDBJ whole genome shotgun (WGS) entry which is preliminary data.</text>
</comment>
<evidence type="ECO:0000256" key="7">
    <source>
        <dbReference type="ARBA" id="ARBA00022859"/>
    </source>
</evidence>
<dbReference type="InterPro" id="IPR042307">
    <property type="entry name" value="Reeler_sf"/>
</dbReference>
<comment type="subcellular location">
    <subcellularLocation>
        <location evidence="1">Secreted</location>
    </subcellularLocation>
</comment>
<dbReference type="PROSITE" id="PS51019">
    <property type="entry name" value="REELIN"/>
    <property type="match status" value="1"/>
</dbReference>
<dbReference type="GO" id="GO:0045087">
    <property type="term" value="P:innate immune response"/>
    <property type="evidence" value="ECO:0007669"/>
    <property type="project" value="UniProtKB-KW"/>
</dbReference>
<keyword evidence="5" id="KW-0399">Innate immunity</keyword>
<dbReference type="Gene3D" id="2.60.40.4060">
    <property type="entry name" value="Reeler domain"/>
    <property type="match status" value="1"/>
</dbReference>
<evidence type="ECO:0000256" key="10">
    <source>
        <dbReference type="SAM" id="SignalP"/>
    </source>
</evidence>